<dbReference type="PRINTS" id="PR00377">
    <property type="entry name" value="IMPHPHTASES"/>
</dbReference>
<feature type="region of interest" description="Disordered" evidence="5">
    <location>
        <begin position="107"/>
        <end position="136"/>
    </location>
</feature>
<evidence type="ECO:0000256" key="5">
    <source>
        <dbReference type="SAM" id="MobiDB-lite"/>
    </source>
</evidence>
<dbReference type="GO" id="GO:0008934">
    <property type="term" value="F:inositol monophosphate 1-phosphatase activity"/>
    <property type="evidence" value="ECO:0007669"/>
    <property type="project" value="TreeGrafter"/>
</dbReference>
<organism evidence="6 7">
    <name type="scientific">Brevibacterium jeotgali</name>
    <dbReference type="NCBI Taxonomy" id="1262550"/>
    <lineage>
        <taxon>Bacteria</taxon>
        <taxon>Bacillati</taxon>
        <taxon>Actinomycetota</taxon>
        <taxon>Actinomycetes</taxon>
        <taxon>Micrococcales</taxon>
        <taxon>Brevibacteriaceae</taxon>
        <taxon>Brevibacterium</taxon>
    </lineage>
</organism>
<dbReference type="SUPFAM" id="SSF56655">
    <property type="entry name" value="Carbohydrate phosphatase"/>
    <property type="match status" value="1"/>
</dbReference>
<protein>
    <submittedName>
        <fullName evidence="6">Myo-inositol-1(Or 4)-monophosphatase</fullName>
        <ecNumber evidence="6">3.1.3.25</ecNumber>
    </submittedName>
</protein>
<evidence type="ECO:0000256" key="2">
    <source>
        <dbReference type="ARBA" id="ARBA00022801"/>
    </source>
</evidence>
<keyword evidence="2 6" id="KW-0378">Hydrolase</keyword>
<keyword evidence="7" id="KW-1185">Reference proteome</keyword>
<feature type="binding site" evidence="4">
    <location>
        <position position="144"/>
    </location>
    <ligand>
        <name>Mg(2+)</name>
        <dbReference type="ChEBI" id="CHEBI:18420"/>
        <label>1</label>
        <note>catalytic</note>
    </ligand>
</feature>
<keyword evidence="3 4" id="KW-0460">Magnesium</keyword>
<dbReference type="AlphaFoldDB" id="A0A2H1L3W2"/>
<dbReference type="InterPro" id="IPR000760">
    <property type="entry name" value="Inositol_monophosphatase-like"/>
</dbReference>
<dbReference type="PANTHER" id="PTHR20854">
    <property type="entry name" value="INOSITOL MONOPHOSPHATASE"/>
    <property type="match status" value="1"/>
</dbReference>
<reference evidence="7" key="1">
    <citation type="submission" date="2017-03" db="EMBL/GenBank/DDBJ databases">
        <authorList>
            <person name="Monnet C."/>
        </authorList>
    </citation>
    <scope>NUCLEOTIDE SEQUENCE [LARGE SCALE GENOMIC DNA]</scope>
    <source>
        <strain evidence="7">SJ5-8</strain>
    </source>
</reference>
<dbReference type="EC" id="3.1.3.25" evidence="6"/>
<dbReference type="EMBL" id="FXZM01000004">
    <property type="protein sequence ID" value="SMY11549.1"/>
    <property type="molecule type" value="Genomic_DNA"/>
</dbReference>
<comment type="cofactor">
    <cofactor evidence="4">
        <name>Mg(2+)</name>
        <dbReference type="ChEBI" id="CHEBI:18420"/>
    </cofactor>
</comment>
<dbReference type="PROSITE" id="PS00629">
    <property type="entry name" value="IMP_1"/>
    <property type="match status" value="1"/>
</dbReference>
<feature type="region of interest" description="Disordered" evidence="5">
    <location>
        <begin position="320"/>
        <end position="339"/>
    </location>
</feature>
<evidence type="ECO:0000256" key="3">
    <source>
        <dbReference type="ARBA" id="ARBA00022842"/>
    </source>
</evidence>
<dbReference type="Proteomes" id="UP000234462">
    <property type="component" value="Unassembled WGS sequence"/>
</dbReference>
<dbReference type="Pfam" id="PF00459">
    <property type="entry name" value="Inositol_P"/>
    <property type="match status" value="1"/>
</dbReference>
<dbReference type="InterPro" id="IPR020583">
    <property type="entry name" value="Inositol_monoP_metal-BS"/>
</dbReference>
<dbReference type="Gene3D" id="3.30.540.10">
    <property type="entry name" value="Fructose-1,6-Bisphosphatase, subunit A, domain 1"/>
    <property type="match status" value="1"/>
</dbReference>
<keyword evidence="1 4" id="KW-0479">Metal-binding</keyword>
<name>A0A2H1L3W2_9MICO</name>
<accession>A0A2H1L3W2</accession>
<gene>
    <name evidence="6" type="ORF">BJEO58_01134</name>
</gene>
<dbReference type="GO" id="GO:0046872">
    <property type="term" value="F:metal ion binding"/>
    <property type="evidence" value="ECO:0007669"/>
    <property type="project" value="UniProtKB-KW"/>
</dbReference>
<dbReference type="GO" id="GO:0007165">
    <property type="term" value="P:signal transduction"/>
    <property type="evidence" value="ECO:0007669"/>
    <property type="project" value="TreeGrafter"/>
</dbReference>
<dbReference type="GO" id="GO:0006020">
    <property type="term" value="P:inositol metabolic process"/>
    <property type="evidence" value="ECO:0007669"/>
    <property type="project" value="TreeGrafter"/>
</dbReference>
<evidence type="ECO:0000256" key="1">
    <source>
        <dbReference type="ARBA" id="ARBA00022723"/>
    </source>
</evidence>
<feature type="binding site" evidence="4">
    <location>
        <position position="142"/>
    </location>
    <ligand>
        <name>Mg(2+)</name>
        <dbReference type="ChEBI" id="CHEBI:18420"/>
        <label>1</label>
        <note>catalytic</note>
    </ligand>
</feature>
<evidence type="ECO:0000313" key="6">
    <source>
        <dbReference type="EMBL" id="SMY11549.1"/>
    </source>
</evidence>
<feature type="binding site" evidence="4">
    <location>
        <position position="79"/>
    </location>
    <ligand>
        <name>Mg(2+)</name>
        <dbReference type="ChEBI" id="CHEBI:18420"/>
        <label>1</label>
        <note>catalytic</note>
    </ligand>
</feature>
<feature type="binding site" evidence="4">
    <location>
        <position position="145"/>
    </location>
    <ligand>
        <name>Mg(2+)</name>
        <dbReference type="ChEBI" id="CHEBI:18420"/>
        <label>1</label>
        <note>catalytic</note>
    </ligand>
</feature>
<feature type="binding site" evidence="4">
    <location>
        <position position="286"/>
    </location>
    <ligand>
        <name>Mg(2+)</name>
        <dbReference type="ChEBI" id="CHEBI:18420"/>
        <label>1</label>
        <note>catalytic</note>
    </ligand>
</feature>
<sequence>MCNDEAVSTLFRDPLLNAAREAAAIAAHRMSAWADELSPVSVSSKDGKNDLVTEADAEIEALVRHRMMSLRPEDVVVGEEGTDALSLADHAAGDEVHSILLRAEQAAQRAAAANPAGPDPAGPDPAGPDPDDVREGVEWHIDPIDGTVNFVRGIEHYCFSAGARLHSAGPDAPDDGWVAGLVAAPMLDRVWFARAGAAWVAPLSALTDPHAPVRPLTGSSAPTTGRVVATGFGYAEDRRVQQRAALGRVMGQFDDIRRCGSAAIDLCMVAEGRVNAYYERGLGVYDFAGGAYVADCAGRFVRRRADAFLREDTGASIAVPPASAAPASPVSPAAPNAQVSPELTVVADTRERFEFLLANG</sequence>
<proteinExistence type="predicted"/>
<dbReference type="Gene3D" id="3.40.190.80">
    <property type="match status" value="1"/>
</dbReference>
<dbReference type="PANTHER" id="PTHR20854:SF4">
    <property type="entry name" value="INOSITOL-1-MONOPHOSPHATASE-RELATED"/>
    <property type="match status" value="1"/>
</dbReference>
<feature type="compositionally biased region" description="Pro residues" evidence="5">
    <location>
        <begin position="117"/>
        <end position="128"/>
    </location>
</feature>
<evidence type="ECO:0000313" key="7">
    <source>
        <dbReference type="Proteomes" id="UP000234462"/>
    </source>
</evidence>
<evidence type="ECO:0000256" key="4">
    <source>
        <dbReference type="PIRSR" id="PIRSR600760-2"/>
    </source>
</evidence>